<proteinExistence type="predicted"/>
<dbReference type="Proteomes" id="UP000006054">
    <property type="component" value="Chromosome"/>
</dbReference>
<dbReference type="eggNOG" id="COG3182">
    <property type="taxonomic scope" value="Bacteria"/>
</dbReference>
<reference evidence="3" key="1">
    <citation type="submission" date="2012-06" db="EMBL/GenBank/DDBJ databases">
        <title>The complete genome of Flexibacter litoralis DSM 6794.</title>
        <authorList>
            <person name="Lucas S."/>
            <person name="Copeland A."/>
            <person name="Lapidus A."/>
            <person name="Glavina del Rio T."/>
            <person name="Dalin E."/>
            <person name="Tice H."/>
            <person name="Bruce D."/>
            <person name="Goodwin L."/>
            <person name="Pitluck S."/>
            <person name="Peters L."/>
            <person name="Ovchinnikova G."/>
            <person name="Lu M."/>
            <person name="Kyrpides N."/>
            <person name="Mavromatis K."/>
            <person name="Ivanova N."/>
            <person name="Brettin T."/>
            <person name="Detter J.C."/>
            <person name="Han C."/>
            <person name="Larimer F."/>
            <person name="Land M."/>
            <person name="Hauser L."/>
            <person name="Markowitz V."/>
            <person name="Cheng J.-F."/>
            <person name="Hugenholtz P."/>
            <person name="Woyke T."/>
            <person name="Wu D."/>
            <person name="Spring S."/>
            <person name="Lang E."/>
            <person name="Kopitz M."/>
            <person name="Brambilla E."/>
            <person name="Klenk H.-P."/>
            <person name="Eisen J.A."/>
        </authorList>
    </citation>
    <scope>NUCLEOTIDE SEQUENCE [LARGE SCALE GENOMIC DNA]</scope>
    <source>
        <strain evidence="3">ATCC 23117 / DSM 6794 / NBRC 15988 / NCIMB 1366 / Sio-4</strain>
    </source>
</reference>
<dbReference type="PANTHER" id="PTHR34219">
    <property type="entry name" value="IRON-REGULATED INNER MEMBRANE PROTEIN-RELATED"/>
    <property type="match status" value="1"/>
</dbReference>
<feature type="transmembrane region" description="Helical" evidence="1">
    <location>
        <begin position="451"/>
        <end position="468"/>
    </location>
</feature>
<dbReference type="STRING" id="880071.Fleli_3487"/>
<dbReference type="PANTHER" id="PTHR34219:SF4">
    <property type="entry name" value="PEPSY DOMAIN-CONTAINING PROTEIN"/>
    <property type="match status" value="1"/>
</dbReference>
<feature type="transmembrane region" description="Helical" evidence="1">
    <location>
        <begin position="148"/>
        <end position="169"/>
    </location>
</feature>
<evidence type="ECO:0000256" key="1">
    <source>
        <dbReference type="SAM" id="Phobius"/>
    </source>
</evidence>
<keyword evidence="1" id="KW-0812">Transmembrane</keyword>
<feature type="transmembrane region" description="Helical" evidence="1">
    <location>
        <begin position="20"/>
        <end position="41"/>
    </location>
</feature>
<dbReference type="KEGG" id="fli:Fleli_3487"/>
<dbReference type="OrthoDB" id="6307929at2"/>
<feature type="transmembrane region" description="Helical" evidence="1">
    <location>
        <begin position="488"/>
        <end position="507"/>
    </location>
</feature>
<evidence type="ECO:0000313" key="2">
    <source>
        <dbReference type="EMBL" id="AFM05807.1"/>
    </source>
</evidence>
<protein>
    <recommendedName>
        <fullName evidence="4">Iron-regulated membrane protein</fullName>
    </recommendedName>
</protein>
<organism evidence="2 3">
    <name type="scientific">Bernardetia litoralis (strain ATCC 23117 / DSM 6794 / NBRC 15988 / NCIMB 1366 / Fx l1 / Sio-4)</name>
    <name type="common">Flexibacter litoralis</name>
    <dbReference type="NCBI Taxonomy" id="880071"/>
    <lineage>
        <taxon>Bacteria</taxon>
        <taxon>Pseudomonadati</taxon>
        <taxon>Bacteroidota</taxon>
        <taxon>Cytophagia</taxon>
        <taxon>Cytophagales</taxon>
        <taxon>Bernardetiaceae</taxon>
        <taxon>Bernardetia</taxon>
    </lineage>
</organism>
<dbReference type="RefSeq" id="WP_014799232.1">
    <property type="nucleotide sequence ID" value="NC_018018.1"/>
</dbReference>
<keyword evidence="1" id="KW-0472">Membrane</keyword>
<keyword evidence="1" id="KW-1133">Transmembrane helix</keyword>
<feature type="transmembrane region" description="Helical" evidence="1">
    <location>
        <begin position="425"/>
        <end position="444"/>
    </location>
</feature>
<gene>
    <name evidence="2" type="ordered locus">Fleli_3487</name>
</gene>
<accession>I4APC2</accession>
<feature type="transmembrane region" description="Helical" evidence="1">
    <location>
        <begin position="392"/>
        <end position="413"/>
    </location>
</feature>
<evidence type="ECO:0008006" key="4">
    <source>
        <dbReference type="Google" id="ProtNLM"/>
    </source>
</evidence>
<evidence type="ECO:0000313" key="3">
    <source>
        <dbReference type="Proteomes" id="UP000006054"/>
    </source>
</evidence>
<dbReference type="InterPro" id="IPR005625">
    <property type="entry name" value="PepSY-ass_TM"/>
</dbReference>
<dbReference type="AlphaFoldDB" id="I4APC2"/>
<keyword evidence="3" id="KW-1185">Reference proteome</keyword>
<feature type="transmembrane region" description="Helical" evidence="1">
    <location>
        <begin position="351"/>
        <end position="371"/>
    </location>
</feature>
<name>I4APC2_BERLS</name>
<dbReference type="EMBL" id="CP003345">
    <property type="protein sequence ID" value="AFM05807.1"/>
    <property type="molecule type" value="Genomic_DNA"/>
</dbReference>
<dbReference type="Pfam" id="PF03929">
    <property type="entry name" value="PepSY_TM"/>
    <property type="match status" value="1"/>
</dbReference>
<sequence length="514" mass="59283" precursor="true">MFFKQLPSRLHHILFHTHTVSGIVISFALFIIFYAGAFALFKEEVFQWQEPAARHITTSEYNFDKSIEVLKKEYPDIVWTNRLFFAAPSSAIPFIQFVGSYKKKEEKQKRIWVYINPENYQVIKKRTTLSETIYDLHFFDQIPVLGRYLAGFVSIFFLFATLTGVLIHWKNTVRKFYDFSIRESAKQIWKNAHTVLGLLGVPFYIMYAVTGSVLTLSLLLLLPSGLVMYDGDTDKLLKGLRPQLSIQVDTQNVDSTSIGSIQECYQKFQKSIGNQELHYLIVKDYGKKDATVFFNVDDHKTLTGDGSILYSLQTGEELLNLLPENKKYQHQVLPAINKLHYATYGGFGLKIIYFIFAILTCFMILSGVLLWQKARDNNNYTLAQRKFHHKTTLIYLAVCLSLFPAITVIFLANKFVPIDLLGREIYVNSIFFGSWLVLIIIGVFKNKYSKINLLFLQIGGFLSILIPITNGFLTEDWIWNTFANNEFYVFSVDVFWLITGITALLIVKFQKVVE</sequence>
<dbReference type="HOGENOM" id="CLU_025664_1_0_10"/>
<feature type="transmembrane region" description="Helical" evidence="1">
    <location>
        <begin position="195"/>
        <end position="222"/>
    </location>
</feature>